<feature type="domain" description="Bacterial bifunctional deaminase-reductase C-terminal" evidence="1">
    <location>
        <begin position="2"/>
        <end position="182"/>
    </location>
</feature>
<evidence type="ECO:0000259" key="1">
    <source>
        <dbReference type="Pfam" id="PF01872"/>
    </source>
</evidence>
<dbReference type="PANTHER" id="PTHR38011:SF11">
    <property type="entry name" value="2,5-DIAMINO-6-RIBOSYLAMINO-4(3H)-PYRIMIDINONE 5'-PHOSPHATE REDUCTASE"/>
    <property type="match status" value="1"/>
</dbReference>
<reference evidence="2 3" key="1">
    <citation type="submission" date="2016-10" db="EMBL/GenBank/DDBJ databases">
        <authorList>
            <person name="de Groot N.N."/>
        </authorList>
    </citation>
    <scope>NUCLEOTIDE SEQUENCE [LARGE SCALE GENOMIC DNA]</scope>
    <source>
        <strain evidence="3">E92,LMG 26720,CCM 7988</strain>
    </source>
</reference>
<dbReference type="PANTHER" id="PTHR38011">
    <property type="entry name" value="DIHYDROFOLATE REDUCTASE FAMILY PROTEIN (AFU_ORTHOLOGUE AFUA_8G06820)"/>
    <property type="match status" value="1"/>
</dbReference>
<dbReference type="AlphaFoldDB" id="A0A1I5RL84"/>
<dbReference type="SUPFAM" id="SSF53597">
    <property type="entry name" value="Dihydrofolate reductase-like"/>
    <property type="match status" value="1"/>
</dbReference>
<dbReference type="Proteomes" id="UP000199306">
    <property type="component" value="Unassembled WGS sequence"/>
</dbReference>
<evidence type="ECO:0000313" key="2">
    <source>
        <dbReference type="EMBL" id="SFP59314.1"/>
    </source>
</evidence>
<dbReference type="OrthoDB" id="195113at2"/>
<dbReference type="GO" id="GO:0008703">
    <property type="term" value="F:5-amino-6-(5-phosphoribosylamino)uracil reductase activity"/>
    <property type="evidence" value="ECO:0007669"/>
    <property type="project" value="InterPro"/>
</dbReference>
<dbReference type="Gene3D" id="3.40.430.10">
    <property type="entry name" value="Dihydrofolate Reductase, subunit A"/>
    <property type="match status" value="1"/>
</dbReference>
<accession>A0A1I5RL84</accession>
<dbReference type="Pfam" id="PF01872">
    <property type="entry name" value="RibD_C"/>
    <property type="match status" value="1"/>
</dbReference>
<dbReference type="EMBL" id="FOXH01000004">
    <property type="protein sequence ID" value="SFP59314.1"/>
    <property type="molecule type" value="Genomic_DNA"/>
</dbReference>
<dbReference type="RefSeq" id="WP_092015393.1">
    <property type="nucleotide sequence ID" value="NZ_FOXH01000004.1"/>
</dbReference>
<organism evidence="2 3">
    <name type="scientific">Pseudarcicella hirudinis</name>
    <dbReference type="NCBI Taxonomy" id="1079859"/>
    <lineage>
        <taxon>Bacteria</taxon>
        <taxon>Pseudomonadati</taxon>
        <taxon>Bacteroidota</taxon>
        <taxon>Cytophagia</taxon>
        <taxon>Cytophagales</taxon>
        <taxon>Flectobacillaceae</taxon>
        <taxon>Pseudarcicella</taxon>
    </lineage>
</organism>
<sequence length="189" mass="21437">MRKIILSELITVDGVIEAPGGEPDFKYSGWSGEYFNEEYLSYKLDEVFEVGALLLGRITYQSFAAAWPSRNDEMGFADRMNSLPKFVVSSTLEKLDWSNSTLIKEDVIERIRELKTQSGEDILMIGSGRLAQTLMAHDLIDEYRLMIHPTILGTGRQLYNNIGARKKLRLIEAKTFRTGVVVLVYHPVS</sequence>
<name>A0A1I5RL84_9BACT</name>
<gene>
    <name evidence="2" type="ORF">SAMN04515674_104134</name>
</gene>
<dbReference type="InterPro" id="IPR050765">
    <property type="entry name" value="Riboflavin_Biosynth_HTPR"/>
</dbReference>
<dbReference type="GO" id="GO:0009231">
    <property type="term" value="P:riboflavin biosynthetic process"/>
    <property type="evidence" value="ECO:0007669"/>
    <property type="project" value="InterPro"/>
</dbReference>
<keyword evidence="3" id="KW-1185">Reference proteome</keyword>
<dbReference type="InterPro" id="IPR024072">
    <property type="entry name" value="DHFR-like_dom_sf"/>
</dbReference>
<dbReference type="InterPro" id="IPR002734">
    <property type="entry name" value="RibDG_C"/>
</dbReference>
<proteinExistence type="predicted"/>
<evidence type="ECO:0000313" key="3">
    <source>
        <dbReference type="Proteomes" id="UP000199306"/>
    </source>
</evidence>
<protein>
    <submittedName>
        <fullName evidence="2">Dihydrofolate reductase</fullName>
    </submittedName>
</protein>
<dbReference type="STRING" id="1079859.SAMN04515674_104134"/>